<dbReference type="Pfam" id="PF03382">
    <property type="entry name" value="DUF285"/>
    <property type="match status" value="1"/>
</dbReference>
<comment type="caution">
    <text evidence="5">The sequence shown here is derived from an EMBL/GenBank/DDBJ whole genome shotgun (WGS) entry which is preliminary data.</text>
</comment>
<keyword evidence="1" id="KW-0479">Metal-binding</keyword>
<evidence type="ECO:0000259" key="4">
    <source>
        <dbReference type="PROSITE" id="PS01358"/>
    </source>
</evidence>
<protein>
    <submittedName>
        <fullName evidence="5">BspA family leucine-rich repeat surface protein</fullName>
    </submittedName>
</protein>
<proteinExistence type="predicted"/>
<dbReference type="Gene3D" id="3.80.10.10">
    <property type="entry name" value="Ribonuclease Inhibitor"/>
    <property type="match status" value="1"/>
</dbReference>
<dbReference type="InterPro" id="IPR032675">
    <property type="entry name" value="LRR_dom_sf"/>
</dbReference>
<name>A0ABV1AF38_9FIRM</name>
<feature type="domain" description="RanBP2-type" evidence="4">
    <location>
        <begin position="2"/>
        <end position="21"/>
    </location>
</feature>
<reference evidence="5 6" key="1">
    <citation type="submission" date="2024-03" db="EMBL/GenBank/DDBJ databases">
        <title>Human intestinal bacterial collection.</title>
        <authorList>
            <person name="Pauvert C."/>
            <person name="Hitch T.C.A."/>
            <person name="Clavel T."/>
        </authorList>
    </citation>
    <scope>NUCLEOTIDE SEQUENCE [LARGE SCALE GENOMIC DNA]</scope>
    <source>
        <strain evidence="5 6">CLA-AA-H95</strain>
    </source>
</reference>
<evidence type="ECO:0000256" key="3">
    <source>
        <dbReference type="ARBA" id="ARBA00022833"/>
    </source>
</evidence>
<sequence>MWKCIRCNKENQDSIENCAECGHGKSMNYISYRTLSKVQESITENWKVEQNTPQYFMEQGREHLQKVIECFYKINMENKNIWGMTVLELNQYFMNEESIETAEIKPTLMADNDGKKVLGSDILREDITQIEFVKNRKNSFPDGAWDVSEDRSKTIWAWIEDRDNEKILKIGSRNGVYANSDCESFFQNYTQVTKISFNKLISTKNVRNMWKMFADCYNLEKIDVSNFDTSNVIDMGMMFDSCYNLQKVDVSGFDTSNVGDMSYMFCDCRTLEELDVSNFNVKSVAVMTRMFGGCHKLKNLDISNFNIDGDEIGVESIFDGSGIELSTIKLIR</sequence>
<keyword evidence="2" id="KW-0863">Zinc-finger</keyword>
<dbReference type="Proteomes" id="UP001446032">
    <property type="component" value="Unassembled WGS sequence"/>
</dbReference>
<evidence type="ECO:0000313" key="6">
    <source>
        <dbReference type="Proteomes" id="UP001446032"/>
    </source>
</evidence>
<dbReference type="InterPro" id="IPR011889">
    <property type="entry name" value="Liste_lipo_26"/>
</dbReference>
<dbReference type="SUPFAM" id="SSF52047">
    <property type="entry name" value="RNI-like"/>
    <property type="match status" value="1"/>
</dbReference>
<organism evidence="5 6">
    <name type="scientific">Blautia intestinihominis</name>
    <dbReference type="NCBI Taxonomy" id="3133152"/>
    <lineage>
        <taxon>Bacteria</taxon>
        <taxon>Bacillati</taxon>
        <taxon>Bacillota</taxon>
        <taxon>Clostridia</taxon>
        <taxon>Lachnospirales</taxon>
        <taxon>Lachnospiraceae</taxon>
        <taxon>Blautia</taxon>
    </lineage>
</organism>
<evidence type="ECO:0000256" key="1">
    <source>
        <dbReference type="ARBA" id="ARBA00022723"/>
    </source>
</evidence>
<keyword evidence="3" id="KW-0862">Zinc</keyword>
<dbReference type="InterPro" id="IPR001876">
    <property type="entry name" value="Znf_RanBP2"/>
</dbReference>
<accession>A0ABV1AF38</accession>
<evidence type="ECO:0000256" key="2">
    <source>
        <dbReference type="ARBA" id="ARBA00022771"/>
    </source>
</evidence>
<evidence type="ECO:0000313" key="5">
    <source>
        <dbReference type="EMBL" id="MEQ2356769.1"/>
    </source>
</evidence>
<dbReference type="EMBL" id="JBBMEI010000001">
    <property type="protein sequence ID" value="MEQ2356769.1"/>
    <property type="molecule type" value="Genomic_DNA"/>
</dbReference>
<dbReference type="NCBIfam" id="TIGR02167">
    <property type="entry name" value="Liste_lipo_26"/>
    <property type="match status" value="4"/>
</dbReference>
<dbReference type="InterPro" id="IPR005046">
    <property type="entry name" value="DUF285"/>
</dbReference>
<keyword evidence="6" id="KW-1185">Reference proteome</keyword>
<gene>
    <name evidence="5" type="ORF">WMO75_00185</name>
</gene>
<dbReference type="RefSeq" id="WP_349077459.1">
    <property type="nucleotide sequence ID" value="NZ_JBBMEI010000001.1"/>
</dbReference>
<dbReference type="PROSITE" id="PS01358">
    <property type="entry name" value="ZF_RANBP2_1"/>
    <property type="match status" value="1"/>
</dbReference>